<dbReference type="EMBL" id="CM015714">
    <property type="protein sequence ID" value="KAF3688135.1"/>
    <property type="molecule type" value="Genomic_DNA"/>
</dbReference>
<dbReference type="AlphaFoldDB" id="A0A6G1PCZ9"/>
<gene>
    <name evidence="2" type="ORF">EXN66_Car003807</name>
</gene>
<reference evidence="2 3" key="1">
    <citation type="submission" date="2019-02" db="EMBL/GenBank/DDBJ databases">
        <title>Opniocepnalus argus genome.</title>
        <authorList>
            <person name="Zhou C."/>
            <person name="Xiao S."/>
        </authorList>
    </citation>
    <scope>NUCLEOTIDE SEQUENCE [LARGE SCALE GENOMIC DNA]</scope>
    <source>
        <strain evidence="2">OARG1902GOOAL</strain>
        <tissue evidence="2">Muscle</tissue>
    </source>
</reference>
<feature type="compositionally biased region" description="Basic and acidic residues" evidence="1">
    <location>
        <begin position="284"/>
        <end position="312"/>
    </location>
</feature>
<evidence type="ECO:0000256" key="1">
    <source>
        <dbReference type="SAM" id="MobiDB-lite"/>
    </source>
</evidence>
<proteinExistence type="predicted"/>
<keyword evidence="3" id="KW-1185">Reference proteome</keyword>
<evidence type="ECO:0000313" key="3">
    <source>
        <dbReference type="Proteomes" id="UP000503349"/>
    </source>
</evidence>
<name>A0A6G1PCZ9_CHAAH</name>
<protein>
    <submittedName>
        <fullName evidence="2">Uncharacterized protein</fullName>
    </submittedName>
</protein>
<accession>A0A6G1PCZ9</accession>
<sequence length="312" mass="37022">MLYRRQLGDFSQSRGHKAMNYKLKDVMQAKSRCSSFKLNTSYFLWATLRGTHSISVWEGPQGTDSGLDGVTIYLEKEVKGRSIILLRFTSNSCLFHDDVFVYRVVYLGNDLTWLEKRFALRFSGDINSGAVKKEKEMEQKKGMCQRETEDKNAELTNEMIDEFVKKPKDKSIRRRIVLWLDEMIHNYYKKKIAETYRREWEEGHQFYLSTFYFIRPMSRADRERQKQETWLQRDNQTQNIRKLLDSYWEEKCNKKEVLRMKEEECCKKWAAEHGAAVPTCPPAEPKKGMKKWEEKFLRSAEGKDGNRSHGND</sequence>
<dbReference type="Proteomes" id="UP000503349">
    <property type="component" value="Chromosome 3"/>
</dbReference>
<organism evidence="2 3">
    <name type="scientific">Channa argus</name>
    <name type="common">Northern snakehead</name>
    <name type="synonym">Ophicephalus argus</name>
    <dbReference type="NCBI Taxonomy" id="215402"/>
    <lineage>
        <taxon>Eukaryota</taxon>
        <taxon>Metazoa</taxon>
        <taxon>Chordata</taxon>
        <taxon>Craniata</taxon>
        <taxon>Vertebrata</taxon>
        <taxon>Euteleostomi</taxon>
        <taxon>Actinopterygii</taxon>
        <taxon>Neopterygii</taxon>
        <taxon>Teleostei</taxon>
        <taxon>Neoteleostei</taxon>
        <taxon>Acanthomorphata</taxon>
        <taxon>Anabantaria</taxon>
        <taxon>Anabantiformes</taxon>
        <taxon>Channoidei</taxon>
        <taxon>Channidae</taxon>
        <taxon>Channa</taxon>
    </lineage>
</organism>
<reference evidence="3" key="2">
    <citation type="submission" date="2019-02" db="EMBL/GenBank/DDBJ databases">
        <title>Opniocepnalus argus Var Kimnra genome.</title>
        <authorList>
            <person name="Zhou C."/>
            <person name="Xiao S."/>
        </authorList>
    </citation>
    <scope>NUCLEOTIDE SEQUENCE [LARGE SCALE GENOMIC DNA]</scope>
</reference>
<evidence type="ECO:0000313" key="2">
    <source>
        <dbReference type="EMBL" id="KAF3688135.1"/>
    </source>
</evidence>
<feature type="region of interest" description="Disordered" evidence="1">
    <location>
        <begin position="277"/>
        <end position="312"/>
    </location>
</feature>